<keyword evidence="3 4" id="KW-0413">Isomerase</keyword>
<dbReference type="InterPro" id="IPR044666">
    <property type="entry name" value="Cyclophilin_A-like"/>
</dbReference>
<evidence type="ECO:0000256" key="1">
    <source>
        <dbReference type="ARBA" id="ARBA00007365"/>
    </source>
</evidence>
<feature type="domain" description="PPIase cyclophilin-type" evidence="5">
    <location>
        <begin position="14"/>
        <end position="253"/>
    </location>
</feature>
<dbReference type="SUPFAM" id="SSF50891">
    <property type="entry name" value="Cyclophilin-like"/>
    <property type="match status" value="2"/>
</dbReference>
<dbReference type="EC" id="5.2.1.8" evidence="4"/>
<organism evidence="6 7">
    <name type="scientific">Parabacteroides faecis</name>
    <dbReference type="NCBI Taxonomy" id="1217282"/>
    <lineage>
        <taxon>Bacteria</taxon>
        <taxon>Pseudomonadati</taxon>
        <taxon>Bacteroidota</taxon>
        <taxon>Bacteroidia</taxon>
        <taxon>Bacteroidales</taxon>
        <taxon>Tannerellaceae</taxon>
        <taxon>Parabacteroides</taxon>
    </lineage>
</organism>
<evidence type="ECO:0000256" key="3">
    <source>
        <dbReference type="ARBA" id="ARBA00023235"/>
    </source>
</evidence>
<dbReference type="InterPro" id="IPR020892">
    <property type="entry name" value="Cyclophilin-type_PPIase_CS"/>
</dbReference>
<evidence type="ECO:0000313" key="6">
    <source>
        <dbReference type="EMBL" id="MBB4620994.1"/>
    </source>
</evidence>
<dbReference type="PANTHER" id="PTHR45625">
    <property type="entry name" value="PEPTIDYL-PROLYL CIS-TRANS ISOMERASE-RELATED"/>
    <property type="match status" value="1"/>
</dbReference>
<dbReference type="InterPro" id="IPR002130">
    <property type="entry name" value="Cyclophilin-type_PPIase_dom"/>
</dbReference>
<proteinExistence type="inferred from homology"/>
<keyword evidence="7" id="KW-1185">Reference proteome</keyword>
<dbReference type="Gene3D" id="2.40.100.10">
    <property type="entry name" value="Cyclophilin-like"/>
    <property type="match status" value="2"/>
</dbReference>
<comment type="function">
    <text evidence="4">PPIases accelerate the folding of proteins. It catalyzes the cis-trans isomerization of proline imidic peptide bonds in oligopeptides.</text>
</comment>
<dbReference type="CDD" id="cd00317">
    <property type="entry name" value="cyclophilin"/>
    <property type="match status" value="1"/>
</dbReference>
<evidence type="ECO:0000256" key="2">
    <source>
        <dbReference type="ARBA" id="ARBA00023110"/>
    </source>
</evidence>
<accession>A0ABR6KHK5</accession>
<evidence type="ECO:0000259" key="5">
    <source>
        <dbReference type="PROSITE" id="PS50072"/>
    </source>
</evidence>
<dbReference type="EMBL" id="JACHOC010000002">
    <property type="protein sequence ID" value="MBB4620994.1"/>
    <property type="molecule type" value="Genomic_DNA"/>
</dbReference>
<dbReference type="PROSITE" id="PS50072">
    <property type="entry name" value="CSA_PPIASE_2"/>
    <property type="match status" value="1"/>
</dbReference>
<dbReference type="RefSeq" id="WP_183669160.1">
    <property type="nucleotide sequence ID" value="NZ_BMPB01000003.1"/>
</dbReference>
<dbReference type="GO" id="GO:0003755">
    <property type="term" value="F:peptidyl-prolyl cis-trans isomerase activity"/>
    <property type="evidence" value="ECO:0007669"/>
    <property type="project" value="UniProtKB-EC"/>
</dbReference>
<dbReference type="Proteomes" id="UP000533637">
    <property type="component" value="Unassembled WGS sequence"/>
</dbReference>
<dbReference type="PRINTS" id="PR00153">
    <property type="entry name" value="CSAPPISMRASE"/>
</dbReference>
<name>A0ABR6KHK5_9BACT</name>
<dbReference type="Pfam" id="PF00160">
    <property type="entry name" value="Pro_isomerase"/>
    <property type="match status" value="2"/>
</dbReference>
<comment type="catalytic activity">
    <reaction evidence="4">
        <text>[protein]-peptidylproline (omega=180) = [protein]-peptidylproline (omega=0)</text>
        <dbReference type="Rhea" id="RHEA:16237"/>
        <dbReference type="Rhea" id="RHEA-COMP:10747"/>
        <dbReference type="Rhea" id="RHEA-COMP:10748"/>
        <dbReference type="ChEBI" id="CHEBI:83833"/>
        <dbReference type="ChEBI" id="CHEBI:83834"/>
        <dbReference type="EC" id="5.2.1.8"/>
    </reaction>
</comment>
<comment type="similarity">
    <text evidence="1 4">Belongs to the cyclophilin-type PPIase family.</text>
</comment>
<evidence type="ECO:0000313" key="7">
    <source>
        <dbReference type="Proteomes" id="UP000533637"/>
    </source>
</evidence>
<sequence length="255" mass="28715">METQTNETQVLMKTSLGNIKLKLYNETPKHRDNFIKLVEDGTYNGLLFHRVIKDFMIQGGDVTSKDAPMSKQLGAGDLGYTVPAEFVYPKYFHKKGALSAARTGDEVNPERESSASQFYIVTGKVYKDAELDQMEKQKEGRLKQSIFARLQKENAAKIKAAYQSGDKAELAIIRDTLVGKTELEAEKRKEEAKLTPEQREAYKTIGGVPFLDNEYTVYGEVVEGLDVVDAIQNVKTNRQDRPLENVVIESVEIIE</sequence>
<dbReference type="PROSITE" id="PS00170">
    <property type="entry name" value="CSA_PPIASE_1"/>
    <property type="match status" value="1"/>
</dbReference>
<gene>
    <name evidence="6" type="ORF">GGQ57_000888</name>
</gene>
<keyword evidence="2 4" id="KW-0697">Rotamase</keyword>
<reference evidence="6 7" key="1">
    <citation type="submission" date="2020-08" db="EMBL/GenBank/DDBJ databases">
        <title>Genomic Encyclopedia of Type Strains, Phase IV (KMG-IV): sequencing the most valuable type-strain genomes for metagenomic binning, comparative biology and taxonomic classification.</title>
        <authorList>
            <person name="Goeker M."/>
        </authorList>
    </citation>
    <scope>NUCLEOTIDE SEQUENCE [LARGE SCALE GENOMIC DNA]</scope>
    <source>
        <strain evidence="6 7">DSM 102983</strain>
    </source>
</reference>
<dbReference type="InterPro" id="IPR029000">
    <property type="entry name" value="Cyclophilin-like_dom_sf"/>
</dbReference>
<dbReference type="PANTHER" id="PTHR45625:SF4">
    <property type="entry name" value="PEPTIDYLPROLYL ISOMERASE DOMAIN AND WD REPEAT-CONTAINING PROTEIN 1"/>
    <property type="match status" value="1"/>
</dbReference>
<comment type="caution">
    <text evidence="6">The sequence shown here is derived from an EMBL/GenBank/DDBJ whole genome shotgun (WGS) entry which is preliminary data.</text>
</comment>
<evidence type="ECO:0000256" key="4">
    <source>
        <dbReference type="RuleBase" id="RU363019"/>
    </source>
</evidence>
<protein>
    <recommendedName>
        <fullName evidence="4">Peptidyl-prolyl cis-trans isomerase</fullName>
        <shortName evidence="4">PPIase</shortName>
        <ecNumber evidence="4">5.2.1.8</ecNumber>
    </recommendedName>
</protein>